<dbReference type="Gene3D" id="3.30.420.40">
    <property type="match status" value="2"/>
</dbReference>
<dbReference type="SUPFAM" id="SSF46785">
    <property type="entry name" value="Winged helix' DNA-binding domain"/>
    <property type="match status" value="1"/>
</dbReference>
<comment type="similarity">
    <text evidence="1">Belongs to the ROK (NagC/XylR) family.</text>
</comment>
<dbReference type="Gene3D" id="1.10.10.10">
    <property type="entry name" value="Winged helix-like DNA-binding domain superfamily/Winged helix DNA-binding domain"/>
    <property type="match status" value="1"/>
</dbReference>
<dbReference type="InterPro" id="IPR036388">
    <property type="entry name" value="WH-like_DNA-bd_sf"/>
</dbReference>
<evidence type="ECO:0000256" key="1">
    <source>
        <dbReference type="ARBA" id="ARBA00006479"/>
    </source>
</evidence>
<evidence type="ECO:0000313" key="3">
    <source>
        <dbReference type="Proteomes" id="UP001575105"/>
    </source>
</evidence>
<dbReference type="Proteomes" id="UP001575105">
    <property type="component" value="Unassembled WGS sequence"/>
</dbReference>
<dbReference type="PANTHER" id="PTHR18964:SF149">
    <property type="entry name" value="BIFUNCTIONAL UDP-N-ACETYLGLUCOSAMINE 2-EPIMERASE_N-ACETYLMANNOSAMINE KINASE"/>
    <property type="match status" value="1"/>
</dbReference>
<dbReference type="InterPro" id="IPR043129">
    <property type="entry name" value="ATPase_NBD"/>
</dbReference>
<dbReference type="InterPro" id="IPR036390">
    <property type="entry name" value="WH_DNA-bd_sf"/>
</dbReference>
<dbReference type="InterPro" id="IPR000600">
    <property type="entry name" value="ROK"/>
</dbReference>
<dbReference type="EMBL" id="JBGUBD010000018">
    <property type="protein sequence ID" value="MFA9480289.1"/>
    <property type="molecule type" value="Genomic_DNA"/>
</dbReference>
<accession>A0ABV4U9K7</accession>
<sequence length="430" mass="48348">MKEQANTTTSAALPDYLKTRYKGKDLQSSLRVLKLLDKHGNMSQKDVAQKCNATQPFAAMHLKRLRYEGLIKRASRRLPEGGGRPYATWQIDAEVNLFLGMVWYGPEFIMCLADYNGKSKIYERRDVQDVKSQGEVLEIIDAYVQKAMNYASTTQKHVRFAYVGMPGHMDADTGRLLKCVNAPVLVGLDFERHLAERYGLDCMVHAQFGHWFGESQLWPGETVTVINWDQGISLMTGCDGQVFFYNDKPGKRYRGVWDMAHIVVEKDGKQCRCGKRGCLEAYVGGGAICDRLNRKDLPNADALMKAAMQGDPEVIAALNDAAECLGKHLGFYLQFIGTDRLIITGVLSRVFDKFAPHLRKGLATLLNDDYIDAIGPSASVDPDGLMAAGTAEMAKRMFFDRNYFLKMRKESSRFFAQQTDEEPLPMVMTK</sequence>
<dbReference type="Pfam" id="PF00480">
    <property type="entry name" value="ROK"/>
    <property type="match status" value="1"/>
</dbReference>
<comment type="caution">
    <text evidence="2">The sequence shown here is derived from an EMBL/GenBank/DDBJ whole genome shotgun (WGS) entry which is preliminary data.</text>
</comment>
<dbReference type="RefSeq" id="WP_425347208.1">
    <property type="nucleotide sequence ID" value="NZ_JBGUBD010000018.1"/>
</dbReference>
<keyword evidence="3" id="KW-1185">Reference proteome</keyword>
<proteinExistence type="inferred from homology"/>
<dbReference type="Pfam" id="PF13412">
    <property type="entry name" value="HTH_24"/>
    <property type="match status" value="1"/>
</dbReference>
<protein>
    <submittedName>
        <fullName evidence="2">ROK family transcriptional regulator</fullName>
    </submittedName>
</protein>
<name>A0ABV4U9K7_9BACT</name>
<dbReference type="PANTHER" id="PTHR18964">
    <property type="entry name" value="ROK (REPRESSOR, ORF, KINASE) FAMILY"/>
    <property type="match status" value="1"/>
</dbReference>
<dbReference type="SUPFAM" id="SSF53067">
    <property type="entry name" value="Actin-like ATPase domain"/>
    <property type="match status" value="1"/>
</dbReference>
<organism evidence="2 3">
    <name type="scientific">Natronomicrosphaera hydrolytica</name>
    <dbReference type="NCBI Taxonomy" id="3242702"/>
    <lineage>
        <taxon>Bacteria</taxon>
        <taxon>Pseudomonadati</taxon>
        <taxon>Planctomycetota</taxon>
        <taxon>Phycisphaerae</taxon>
        <taxon>Phycisphaerales</taxon>
        <taxon>Phycisphaeraceae</taxon>
        <taxon>Natronomicrosphaera</taxon>
    </lineage>
</organism>
<evidence type="ECO:0000313" key="2">
    <source>
        <dbReference type="EMBL" id="MFA9480289.1"/>
    </source>
</evidence>
<gene>
    <name evidence="2" type="ORF">ACERK3_18605</name>
</gene>
<reference evidence="2 3" key="1">
    <citation type="submission" date="2024-08" db="EMBL/GenBank/DDBJ databases">
        <title>Whole-genome sequencing of halo(alkali)philic microorganisms from hypersaline lakes.</title>
        <authorList>
            <person name="Sorokin D.Y."/>
            <person name="Merkel A.Y."/>
            <person name="Messina E."/>
            <person name="Yakimov M."/>
        </authorList>
    </citation>
    <scope>NUCLEOTIDE SEQUENCE [LARGE SCALE GENOMIC DNA]</scope>
    <source>
        <strain evidence="2 3">AB-hyl4</strain>
    </source>
</reference>